<feature type="non-terminal residue" evidence="1">
    <location>
        <position position="1"/>
    </location>
</feature>
<protein>
    <submittedName>
        <fullName evidence="1">Uncharacterized protein</fullName>
    </submittedName>
</protein>
<organism evidence="1 2">
    <name type="scientific">Aphanomyces astaci</name>
    <name type="common">Crayfish plague agent</name>
    <dbReference type="NCBI Taxonomy" id="112090"/>
    <lineage>
        <taxon>Eukaryota</taxon>
        <taxon>Sar</taxon>
        <taxon>Stramenopiles</taxon>
        <taxon>Oomycota</taxon>
        <taxon>Saprolegniomycetes</taxon>
        <taxon>Saprolegniales</taxon>
        <taxon>Verrucalvaceae</taxon>
        <taxon>Aphanomyces</taxon>
    </lineage>
</organism>
<reference evidence="1 2" key="1">
    <citation type="submission" date="2019-06" db="EMBL/GenBank/DDBJ databases">
        <title>Genomics analysis of Aphanomyces spp. identifies a new class of oomycete effector associated with host adaptation.</title>
        <authorList>
            <person name="Gaulin E."/>
        </authorList>
    </citation>
    <scope>NUCLEOTIDE SEQUENCE [LARGE SCALE GENOMIC DNA]</scope>
    <source>
        <strain evidence="1 2">E</strain>
    </source>
</reference>
<dbReference type="EMBL" id="VJMI01016419">
    <property type="protein sequence ID" value="KAF0719321.1"/>
    <property type="molecule type" value="Genomic_DNA"/>
</dbReference>
<name>A0A6A5A1U2_APHAT</name>
<gene>
    <name evidence="1" type="ORF">AaE_010471</name>
</gene>
<comment type="caution">
    <text evidence="1">The sequence shown here is derived from an EMBL/GenBank/DDBJ whole genome shotgun (WGS) entry which is preliminary data.</text>
</comment>
<dbReference type="AlphaFoldDB" id="A0A6A5A1U2"/>
<evidence type="ECO:0000313" key="1">
    <source>
        <dbReference type="EMBL" id="KAF0719321.1"/>
    </source>
</evidence>
<dbReference type="VEuPathDB" id="FungiDB:H257_10774"/>
<accession>A0A6A5A1U2</accession>
<evidence type="ECO:0000313" key="2">
    <source>
        <dbReference type="Proteomes" id="UP000469452"/>
    </source>
</evidence>
<sequence length="210" mass="23037">ALVTGLLCAEEVSFVVSLQVCCTKRGMIRIDFNRIEGDEMNFVRMCDIFENMATVLEGDIAGPKHPDSWLAVDGAPQLNPCPPFYPDQFVSLCNEFLDESGWTDSIYVAASIKGACLPPPNRAKMVALPVVHGVLQCTVCKMILSSSYEISRYGVFVLSLFNRADALAVKFDKTVSDTIHDMQATDAIPRMRDIARIAGNIMVPLPAAME</sequence>
<proteinExistence type="predicted"/>
<dbReference type="Proteomes" id="UP000469452">
    <property type="component" value="Unassembled WGS sequence"/>
</dbReference>